<accession>A0A6A4VA17</accession>
<reference evidence="2 3" key="1">
    <citation type="submission" date="2019-07" db="EMBL/GenBank/DDBJ databases">
        <title>Draft genome assembly of a fouling barnacle, Amphibalanus amphitrite (Darwin, 1854): The first reference genome for Thecostraca.</title>
        <authorList>
            <person name="Kim W."/>
        </authorList>
    </citation>
    <scope>NUCLEOTIDE SEQUENCE [LARGE SCALE GENOMIC DNA]</scope>
    <source>
        <strain evidence="2">SNU_AA5</strain>
        <tissue evidence="2">Soma without cirri and trophi</tissue>
    </source>
</reference>
<keyword evidence="1" id="KW-0732">Signal</keyword>
<feature type="signal peptide" evidence="1">
    <location>
        <begin position="1"/>
        <end position="17"/>
    </location>
</feature>
<dbReference type="Proteomes" id="UP000440578">
    <property type="component" value="Unassembled WGS sequence"/>
</dbReference>
<keyword evidence="3" id="KW-1185">Reference proteome</keyword>
<comment type="caution">
    <text evidence="2">The sequence shown here is derived from an EMBL/GenBank/DDBJ whole genome shotgun (WGS) entry which is preliminary data.</text>
</comment>
<protein>
    <submittedName>
        <fullName evidence="2">Uncharacterized protein</fullName>
    </submittedName>
</protein>
<dbReference type="AlphaFoldDB" id="A0A6A4VA17"/>
<evidence type="ECO:0000256" key="1">
    <source>
        <dbReference type="SAM" id="SignalP"/>
    </source>
</evidence>
<sequence>MKLVALLLLALVDASLGWVVPLQPAPLSRLYAPAPLDYSPWYGGYHGDGYLRGYPAGGDPFYTRFAPGYSYVGAPIYGGYGYL</sequence>
<feature type="chain" id="PRO_5025523957" evidence="1">
    <location>
        <begin position="18"/>
        <end position="83"/>
    </location>
</feature>
<organism evidence="2 3">
    <name type="scientific">Amphibalanus amphitrite</name>
    <name type="common">Striped barnacle</name>
    <name type="synonym">Balanus amphitrite</name>
    <dbReference type="NCBI Taxonomy" id="1232801"/>
    <lineage>
        <taxon>Eukaryota</taxon>
        <taxon>Metazoa</taxon>
        <taxon>Ecdysozoa</taxon>
        <taxon>Arthropoda</taxon>
        <taxon>Crustacea</taxon>
        <taxon>Multicrustacea</taxon>
        <taxon>Cirripedia</taxon>
        <taxon>Thoracica</taxon>
        <taxon>Thoracicalcarea</taxon>
        <taxon>Balanomorpha</taxon>
        <taxon>Balanoidea</taxon>
        <taxon>Balanidae</taxon>
        <taxon>Amphibalaninae</taxon>
        <taxon>Amphibalanus</taxon>
    </lineage>
</organism>
<evidence type="ECO:0000313" key="2">
    <source>
        <dbReference type="EMBL" id="KAF0287162.1"/>
    </source>
</evidence>
<dbReference type="EMBL" id="VIIS01002210">
    <property type="protein sequence ID" value="KAF0287162.1"/>
    <property type="molecule type" value="Genomic_DNA"/>
</dbReference>
<gene>
    <name evidence="2" type="ORF">FJT64_014348</name>
</gene>
<evidence type="ECO:0000313" key="3">
    <source>
        <dbReference type="Proteomes" id="UP000440578"/>
    </source>
</evidence>
<proteinExistence type="predicted"/>
<name>A0A6A4VA17_AMPAM</name>